<dbReference type="AlphaFoldDB" id="A0A1X7D9E9"/>
<dbReference type="InterPro" id="IPR018958">
    <property type="entry name" value="Knr4/Smi1-like_dom"/>
</dbReference>
<gene>
    <name evidence="1" type="ORF">BEH_17410</name>
</gene>
<reference evidence="2" key="2">
    <citation type="submission" date="2015-06" db="EMBL/GenBank/DDBJ databases">
        <title>Genome Sequence of Bacillus endophyticus and Analysis of its Companion Mechanism in the Ketogulonigenium vulgare-Bacillus strain Consortium.</title>
        <authorList>
            <person name="Jia N."/>
            <person name="Du J."/>
            <person name="Ding M.-Z."/>
            <person name="Gao F."/>
            <person name="Yuan Y.-J."/>
        </authorList>
    </citation>
    <scope>NUCLEOTIDE SEQUENCE [LARGE SCALE GENOMIC DNA]</scope>
    <source>
        <strain evidence="2">Hbe603</strain>
    </source>
</reference>
<organism evidence="1 2">
    <name type="scientific">Priestia filamentosa</name>
    <dbReference type="NCBI Taxonomy" id="1402861"/>
    <lineage>
        <taxon>Bacteria</taxon>
        <taxon>Bacillati</taxon>
        <taxon>Bacillota</taxon>
        <taxon>Bacilli</taxon>
        <taxon>Bacillales</taxon>
        <taxon>Bacillaceae</taxon>
        <taxon>Priestia</taxon>
    </lineage>
</organism>
<dbReference type="GeneID" id="93700403"/>
<evidence type="ECO:0000313" key="1">
    <source>
        <dbReference type="EMBL" id="AKO93695.1"/>
    </source>
</evidence>
<accession>A0A0H4KJD1</accession>
<dbReference type="SUPFAM" id="SSF160631">
    <property type="entry name" value="SMI1/KNR4-like"/>
    <property type="match status" value="1"/>
</dbReference>
<name>A0A1X7D9E9_9BACI</name>
<dbReference type="SMART" id="SM00860">
    <property type="entry name" value="SMI1_KNR4"/>
    <property type="match status" value="1"/>
</dbReference>
<protein>
    <submittedName>
        <fullName evidence="1">1,3-beta-glucan synthase regulator</fullName>
    </submittedName>
</protein>
<dbReference type="EMBL" id="CP011974">
    <property type="protein sequence ID" value="AKO93695.1"/>
    <property type="molecule type" value="Genomic_DNA"/>
</dbReference>
<dbReference type="KEGG" id="beo:BEH_17410"/>
<dbReference type="Proteomes" id="UP000036202">
    <property type="component" value="Chromosome"/>
</dbReference>
<sequence length="162" mass="18641">MRKLNWEFADEPVSEEFVRNIGKELGYEFPEDYIKCAAKYNGANVEPEVFDVEGKERVFGALLTYDKSIGEYIVNIYNDYKSTLPKGLVPIVLDPAGNLVCFDYNDSYNSPIVVFWEHENAGEKEIIMKEEGLTVDEVEKVARENVFYVADTFTDFLNKLHD</sequence>
<keyword evidence="2" id="KW-1185">Reference proteome</keyword>
<dbReference type="Pfam" id="PF09346">
    <property type="entry name" value="SMI1_KNR4"/>
    <property type="match status" value="1"/>
</dbReference>
<dbReference type="Gene3D" id="3.40.1580.10">
    <property type="entry name" value="SMI1/KNR4-like"/>
    <property type="match status" value="1"/>
</dbReference>
<dbReference type="InterPro" id="IPR037883">
    <property type="entry name" value="Knr4/Smi1-like_sf"/>
</dbReference>
<reference evidence="1 2" key="1">
    <citation type="journal article" date="2015" name="PLoS ONE">
        <title>Genome Sequence of Bacillus endophyticus and Analysis of Its Companion Mechanism in the Ketogulonigenium vulgare-Bacillus Strain Consortium.</title>
        <authorList>
            <person name="Jia N."/>
            <person name="Du J."/>
            <person name="Ding M.Z."/>
            <person name="Gao F."/>
            <person name="Yuan Y.J."/>
        </authorList>
    </citation>
    <scope>NUCLEOTIDE SEQUENCE [LARGE SCALE GENOMIC DNA]</scope>
    <source>
        <strain evidence="1 2">Hbe603</strain>
    </source>
</reference>
<proteinExistence type="predicted"/>
<dbReference type="PATRIC" id="fig|135735.6.peg.3700"/>
<dbReference type="OrthoDB" id="8657476at2"/>
<accession>A0A1X7D9E9</accession>
<dbReference type="RefSeq" id="WP_040056572.1">
    <property type="nucleotide sequence ID" value="NZ_CP011974.1"/>
</dbReference>
<evidence type="ECO:0000313" key="2">
    <source>
        <dbReference type="Proteomes" id="UP000036202"/>
    </source>
</evidence>